<dbReference type="AlphaFoldDB" id="A0A7E4UQ63"/>
<evidence type="ECO:0000256" key="5">
    <source>
        <dbReference type="ARBA" id="ARBA00023136"/>
    </source>
</evidence>
<feature type="transmembrane region" description="Helical" evidence="10">
    <location>
        <begin position="107"/>
        <end position="135"/>
    </location>
</feature>
<evidence type="ECO:0000259" key="11">
    <source>
        <dbReference type="PROSITE" id="PS50262"/>
    </source>
</evidence>
<comment type="similarity">
    <text evidence="8">Belongs to the G-protein coupled receptor 1 family.</text>
</comment>
<feature type="transmembrane region" description="Helical" evidence="10">
    <location>
        <begin position="270"/>
        <end position="290"/>
    </location>
</feature>
<dbReference type="GO" id="GO:0005886">
    <property type="term" value="C:plasma membrane"/>
    <property type="evidence" value="ECO:0007669"/>
    <property type="project" value="TreeGrafter"/>
</dbReference>
<proteinExistence type="inferred from homology"/>
<feature type="region of interest" description="Disordered" evidence="9">
    <location>
        <begin position="762"/>
        <end position="813"/>
    </location>
</feature>
<dbReference type="GO" id="GO:0042923">
    <property type="term" value="F:neuropeptide binding"/>
    <property type="evidence" value="ECO:0007669"/>
    <property type="project" value="TreeGrafter"/>
</dbReference>
<feature type="region of interest" description="Disordered" evidence="9">
    <location>
        <begin position="516"/>
        <end position="540"/>
    </location>
</feature>
<reference evidence="12" key="1">
    <citation type="journal article" date="2013" name="Genetics">
        <title>The draft genome and transcriptome of Panagrellus redivivus are shaped by the harsh demands of a free-living lifestyle.</title>
        <authorList>
            <person name="Srinivasan J."/>
            <person name="Dillman A.R."/>
            <person name="Macchietto M.G."/>
            <person name="Heikkinen L."/>
            <person name="Lakso M."/>
            <person name="Fracchia K.M."/>
            <person name="Antoshechkin I."/>
            <person name="Mortazavi A."/>
            <person name="Wong G."/>
            <person name="Sternberg P.W."/>
        </authorList>
    </citation>
    <scope>NUCLEOTIDE SEQUENCE [LARGE SCALE GENOMIC DNA]</scope>
    <source>
        <strain evidence="12">MT8872</strain>
    </source>
</reference>
<evidence type="ECO:0000256" key="3">
    <source>
        <dbReference type="ARBA" id="ARBA00022989"/>
    </source>
</evidence>
<evidence type="ECO:0000256" key="10">
    <source>
        <dbReference type="SAM" id="Phobius"/>
    </source>
</evidence>
<dbReference type="Pfam" id="PF00001">
    <property type="entry name" value="7tm_1"/>
    <property type="match status" value="1"/>
</dbReference>
<dbReference type="InterPro" id="IPR017452">
    <property type="entry name" value="GPCR_Rhodpsn_7TM"/>
</dbReference>
<name>A0A7E4UQ63_PANRE</name>
<keyword evidence="2 8" id="KW-0812">Transmembrane</keyword>
<dbReference type="PANTHER" id="PTHR24235">
    <property type="entry name" value="NEUROPEPTIDE Y RECEPTOR"/>
    <property type="match status" value="1"/>
</dbReference>
<evidence type="ECO:0000256" key="8">
    <source>
        <dbReference type="RuleBase" id="RU000688"/>
    </source>
</evidence>
<sequence length="813" mass="88776">MTELLSNLSITFQMETNDSCIHMNDMLWIVRQDLTTSPLVMAIFAICYAVIIIFGVIGNSCVILSISRTRSLQTVPNMFIFSLSCSDIVVCFTSATITPITAFKKDWIFGGFLCSVAPFIAGVSLCFSTFTLAAISIDRFMLIRYPMKKPFSHFQASVAILLNCFLATILSAPAISVQKLDTIGTYCGRFCYEDWGSHRQNLRRVYGTAVLFCQFILPLTVIMLCYTAISVRLGQSLLLKTKKRNYEWQLQVSDQQKVANKRRQRTNRMFIAMVVAFSLSWVWSVLFNLLRDYDILPAFVKDQEFFVGILTHCIAMTSTVWNPILYALLNLQLRVAFLQLMPTCLRECFCSGLAAKTLSEEGLGKRHHSTFHRSAVNGNTAHKSPSNNNNCGTTLLIANGAAIDDNFDDDVSRDSRYRSETKYGTLGFPGQGAKVEDCARQPLLSTMAPTTAMYSSPNRFRSASFTNFGADEFESAPPTTVTTERAHNLAPPVRSSSARRKESFLLRDMLSGSRIARSFRKRKPTAQSEQSPSVSGRELDGVAAERWQLLPQATLDHDEHQLEPVIGIGAGRPALLRCFLSDAHQCQSLSLDAGRGSGDYFTPGTPNSRLDTPGDRISRSRLNTTGGGSAAGDPEWLSPGDKAARVLGLHGNDPFADLDDGRAAGWWQRRKSACSCIAPVSGTTGNDLLPDGNANKWGRSVSSRRLDDGDPVPGQLLGLGGALMVPLATQRRSRSLTRSALTLLRTPIRASLAANRAVSFSNSSAFSGSDEEPLVAKSSSSSSSSSIPGSPLTGTTTANAGFFASSDDSEAEF</sequence>
<accession>A0A7E4UQ63</accession>
<organism evidence="12 13">
    <name type="scientific">Panagrellus redivivus</name>
    <name type="common">Microworm</name>
    <dbReference type="NCBI Taxonomy" id="6233"/>
    <lineage>
        <taxon>Eukaryota</taxon>
        <taxon>Metazoa</taxon>
        <taxon>Ecdysozoa</taxon>
        <taxon>Nematoda</taxon>
        <taxon>Chromadorea</taxon>
        <taxon>Rhabditida</taxon>
        <taxon>Tylenchina</taxon>
        <taxon>Panagrolaimomorpha</taxon>
        <taxon>Panagrolaimoidea</taxon>
        <taxon>Panagrolaimidae</taxon>
        <taxon>Panagrellus</taxon>
    </lineage>
</organism>
<dbReference type="GO" id="GO:0043005">
    <property type="term" value="C:neuron projection"/>
    <property type="evidence" value="ECO:0007669"/>
    <property type="project" value="TreeGrafter"/>
</dbReference>
<keyword evidence="4 8" id="KW-0297">G-protein coupled receptor</keyword>
<feature type="domain" description="G-protein coupled receptors family 1 profile" evidence="11">
    <location>
        <begin position="58"/>
        <end position="326"/>
    </location>
</feature>
<evidence type="ECO:0000256" key="4">
    <source>
        <dbReference type="ARBA" id="ARBA00023040"/>
    </source>
</evidence>
<keyword evidence="5 10" id="KW-0472">Membrane</keyword>
<evidence type="ECO:0000256" key="1">
    <source>
        <dbReference type="ARBA" id="ARBA00004141"/>
    </source>
</evidence>
<dbReference type="PRINTS" id="PR00237">
    <property type="entry name" value="GPCRRHODOPSN"/>
</dbReference>
<dbReference type="CDD" id="cd15203">
    <property type="entry name" value="7tmA_NPYR-like"/>
    <property type="match status" value="1"/>
</dbReference>
<evidence type="ECO:0000313" key="13">
    <source>
        <dbReference type="WBParaSite" id="Pan_g11482.t1"/>
    </source>
</evidence>
<feature type="compositionally biased region" description="Low complexity" evidence="9">
    <location>
        <begin position="793"/>
        <end position="804"/>
    </location>
</feature>
<evidence type="ECO:0000313" key="12">
    <source>
        <dbReference type="Proteomes" id="UP000492821"/>
    </source>
</evidence>
<protein>
    <submittedName>
        <fullName evidence="13">G_PROTEIN_RECEP_F1_2 domain-containing protein</fullName>
    </submittedName>
</protein>
<keyword evidence="3 10" id="KW-1133">Transmembrane helix</keyword>
<keyword evidence="6 8" id="KW-0675">Receptor</keyword>
<dbReference type="Proteomes" id="UP000492821">
    <property type="component" value="Unassembled WGS sequence"/>
</dbReference>
<evidence type="ECO:0000256" key="7">
    <source>
        <dbReference type="ARBA" id="ARBA00023224"/>
    </source>
</evidence>
<dbReference type="PROSITE" id="PS50262">
    <property type="entry name" value="G_PROTEIN_RECEP_F1_2"/>
    <property type="match status" value="1"/>
</dbReference>
<dbReference type="SMART" id="SM01381">
    <property type="entry name" value="7TM_GPCR_Srsx"/>
    <property type="match status" value="1"/>
</dbReference>
<keyword evidence="7 8" id="KW-0807">Transducer</keyword>
<feature type="region of interest" description="Disordered" evidence="9">
    <location>
        <begin position="475"/>
        <end position="501"/>
    </location>
</feature>
<dbReference type="PANTHER" id="PTHR24235:SF18">
    <property type="entry name" value="G-PROTEIN COUPLED RECEPTORS FAMILY 1 PROFILE DOMAIN-CONTAINING PROTEIN"/>
    <property type="match status" value="1"/>
</dbReference>
<dbReference type="SUPFAM" id="SSF81321">
    <property type="entry name" value="Family A G protein-coupled receptor-like"/>
    <property type="match status" value="1"/>
</dbReference>
<dbReference type="PROSITE" id="PS00237">
    <property type="entry name" value="G_PROTEIN_RECEP_F1_1"/>
    <property type="match status" value="1"/>
</dbReference>
<comment type="subcellular location">
    <subcellularLocation>
        <location evidence="1">Membrane</location>
        <topology evidence="1">Multi-pass membrane protein</topology>
    </subcellularLocation>
</comment>
<dbReference type="WBParaSite" id="Pan_g11482.t1">
    <property type="protein sequence ID" value="Pan_g11482.t1"/>
    <property type="gene ID" value="Pan_g11482"/>
</dbReference>
<keyword evidence="12" id="KW-1185">Reference proteome</keyword>
<evidence type="ECO:0000256" key="6">
    <source>
        <dbReference type="ARBA" id="ARBA00023170"/>
    </source>
</evidence>
<feature type="transmembrane region" description="Helical" evidence="10">
    <location>
        <begin position="156"/>
        <end position="175"/>
    </location>
</feature>
<reference evidence="13" key="2">
    <citation type="submission" date="2020-10" db="UniProtKB">
        <authorList>
            <consortium name="WormBaseParasite"/>
        </authorList>
    </citation>
    <scope>IDENTIFICATION</scope>
</reference>
<dbReference type="Gene3D" id="1.20.1070.10">
    <property type="entry name" value="Rhodopsin 7-helix transmembrane proteins"/>
    <property type="match status" value="1"/>
</dbReference>
<evidence type="ECO:0000256" key="9">
    <source>
        <dbReference type="SAM" id="MobiDB-lite"/>
    </source>
</evidence>
<dbReference type="GO" id="GO:0008188">
    <property type="term" value="F:neuropeptide receptor activity"/>
    <property type="evidence" value="ECO:0007669"/>
    <property type="project" value="TreeGrafter"/>
</dbReference>
<evidence type="ECO:0000256" key="2">
    <source>
        <dbReference type="ARBA" id="ARBA00022692"/>
    </source>
</evidence>
<feature type="region of interest" description="Disordered" evidence="9">
    <location>
        <begin position="594"/>
        <end position="639"/>
    </location>
</feature>
<dbReference type="InterPro" id="IPR000276">
    <property type="entry name" value="GPCR_Rhodpsn"/>
</dbReference>
<feature type="transmembrane region" description="Helical" evidence="10">
    <location>
        <begin position="209"/>
        <end position="234"/>
    </location>
</feature>
<feature type="transmembrane region" description="Helical" evidence="10">
    <location>
        <begin position="39"/>
        <end position="66"/>
    </location>
</feature>
<feature type="transmembrane region" description="Helical" evidence="10">
    <location>
        <begin position="78"/>
        <end position="101"/>
    </location>
</feature>
<feature type="compositionally biased region" description="Polar residues" evidence="9">
    <location>
        <begin position="525"/>
        <end position="534"/>
    </location>
</feature>